<gene>
    <name evidence="2" type="ORF">DFQ12_1223</name>
</gene>
<name>A0A420BI25_SPHD1</name>
<dbReference type="Proteomes" id="UP000286246">
    <property type="component" value="Unassembled WGS sequence"/>
</dbReference>
<dbReference type="EMBL" id="RAPY01000001">
    <property type="protein sequence ID" value="RKE56362.1"/>
    <property type="molecule type" value="Genomic_DNA"/>
</dbReference>
<feature type="signal peptide" evidence="1">
    <location>
        <begin position="1"/>
        <end position="27"/>
    </location>
</feature>
<comment type="caution">
    <text evidence="2">The sequence shown here is derived from an EMBL/GenBank/DDBJ whole genome shotgun (WGS) entry which is preliminary data.</text>
</comment>
<keyword evidence="1" id="KW-0732">Signal</keyword>
<evidence type="ECO:0000256" key="1">
    <source>
        <dbReference type="SAM" id="SignalP"/>
    </source>
</evidence>
<feature type="chain" id="PRO_5019437967" evidence="1">
    <location>
        <begin position="28"/>
        <end position="202"/>
    </location>
</feature>
<accession>A0A420BI25</accession>
<organism evidence="2 3">
    <name type="scientific">Sphingobacterium detergens</name>
    <dbReference type="NCBI Taxonomy" id="1145106"/>
    <lineage>
        <taxon>Bacteria</taxon>
        <taxon>Pseudomonadati</taxon>
        <taxon>Bacteroidota</taxon>
        <taxon>Sphingobacteriia</taxon>
        <taxon>Sphingobacteriales</taxon>
        <taxon>Sphingobacteriaceae</taxon>
        <taxon>Sphingobacterium</taxon>
    </lineage>
</organism>
<keyword evidence="3" id="KW-1185">Reference proteome</keyword>
<reference evidence="2 3" key="1">
    <citation type="submission" date="2018-09" db="EMBL/GenBank/DDBJ databases">
        <title>Genomic Encyclopedia of Type Strains, Phase III (KMG-III): the genomes of soil and plant-associated and newly described type strains.</title>
        <authorList>
            <person name="Whitman W."/>
        </authorList>
    </citation>
    <scope>NUCLEOTIDE SEQUENCE [LARGE SCALE GENOMIC DNA]</scope>
    <source>
        <strain evidence="2 3">CECT 7938</strain>
    </source>
</reference>
<sequence length="202" mass="23017">MKNIYNAVMKKVFFTLFILLTTVVTFAQEYTIDIKEINLFNKAQPTKFVPFDATKTQVLQALGQPVKQYKIYNQMDETSEDVFEYNGKTKLYFNNNKLVSFDILNFRSSPITIGKNGNAVKEPKDLENLYSSIPTKKENTTDGESYLFRRSKVATLKKGTTILDMGLEIKFNFMNGSVAMSSGIDPSTLLQEYIKSIAINTY</sequence>
<evidence type="ECO:0000313" key="3">
    <source>
        <dbReference type="Proteomes" id="UP000286246"/>
    </source>
</evidence>
<evidence type="ECO:0000313" key="2">
    <source>
        <dbReference type="EMBL" id="RKE56362.1"/>
    </source>
</evidence>
<protein>
    <submittedName>
        <fullName evidence="2">Uncharacterized protein</fullName>
    </submittedName>
</protein>
<proteinExistence type="predicted"/>
<dbReference type="AlphaFoldDB" id="A0A420BI25"/>